<comment type="caution">
    <text evidence="2">The sequence shown here is derived from an EMBL/GenBank/DDBJ whole genome shotgun (WGS) entry which is preliminary data.</text>
</comment>
<name>A0A846MZ70_9PROT</name>
<dbReference type="AlphaFoldDB" id="A0A846MZ70"/>
<dbReference type="RefSeq" id="WP_167082772.1">
    <property type="nucleotide sequence ID" value="NZ_BAAADC010000001.1"/>
</dbReference>
<dbReference type="Proteomes" id="UP000570514">
    <property type="component" value="Unassembled WGS sequence"/>
</dbReference>
<evidence type="ECO:0000313" key="2">
    <source>
        <dbReference type="EMBL" id="NIK88613.1"/>
    </source>
</evidence>
<organism evidence="2 3">
    <name type="scientific">Rhizomicrobium palustre</name>
    <dbReference type="NCBI Taxonomy" id="189966"/>
    <lineage>
        <taxon>Bacteria</taxon>
        <taxon>Pseudomonadati</taxon>
        <taxon>Pseudomonadota</taxon>
        <taxon>Alphaproteobacteria</taxon>
        <taxon>Micropepsales</taxon>
        <taxon>Micropepsaceae</taxon>
        <taxon>Rhizomicrobium</taxon>
    </lineage>
</organism>
<dbReference type="EMBL" id="JAASRM010000001">
    <property type="protein sequence ID" value="NIK88613.1"/>
    <property type="molecule type" value="Genomic_DNA"/>
</dbReference>
<evidence type="ECO:0000256" key="1">
    <source>
        <dbReference type="SAM" id="SignalP"/>
    </source>
</evidence>
<accession>A0A846MZ70</accession>
<evidence type="ECO:0000313" key="3">
    <source>
        <dbReference type="Proteomes" id="UP000570514"/>
    </source>
</evidence>
<proteinExistence type="predicted"/>
<keyword evidence="3" id="KW-1185">Reference proteome</keyword>
<gene>
    <name evidence="2" type="ORF">FHS83_001931</name>
</gene>
<feature type="signal peptide" evidence="1">
    <location>
        <begin position="1"/>
        <end position="24"/>
    </location>
</feature>
<protein>
    <submittedName>
        <fullName evidence="2">Uncharacterized protein</fullName>
    </submittedName>
</protein>
<keyword evidence="1" id="KW-0732">Signal</keyword>
<sequence length="323" mass="35321">MALIRPFMCAAVLALIAFAAQAQAENRLVSSVYFPVQISTPELAEGPVAPDGVIYHQEVRSLKAVQLTEPHAVRFLRQGESKEVEFTLPAGTLFVVARDKTGEMYCTAVASDTNILAAVLLQSFVAAFHDAGVCLRDSDFDGTFDSEVVFDQAPNRTRTPYEILGVENGTWKPIHLKAEPLEQAKIPAAELRLTYDYRSGGLFNKPFGLLHFALCWPKALVTDEGGSSDGKTCANFNFDPYGAGLRVSLGEGVHSSFTSYPFSLDVVSDKTKRLVVTMKDMLPEGYGVLRMAGRVTRSDRSQLQYTVVRITPTKRPPGEAPPI</sequence>
<reference evidence="2 3" key="1">
    <citation type="submission" date="2020-03" db="EMBL/GenBank/DDBJ databases">
        <title>Genomic Encyclopedia of Type Strains, Phase IV (KMG-IV): sequencing the most valuable type-strain genomes for metagenomic binning, comparative biology and taxonomic classification.</title>
        <authorList>
            <person name="Goeker M."/>
        </authorList>
    </citation>
    <scope>NUCLEOTIDE SEQUENCE [LARGE SCALE GENOMIC DNA]</scope>
    <source>
        <strain evidence="2 3">DSM 19867</strain>
    </source>
</reference>
<feature type="chain" id="PRO_5033000566" evidence="1">
    <location>
        <begin position="25"/>
        <end position="323"/>
    </location>
</feature>